<comment type="function">
    <text evidence="10">Involved in protein export. Participates in an early event of protein translocation.</text>
</comment>
<keyword evidence="8 10" id="KW-0811">Translocation</keyword>
<evidence type="ECO:0000256" key="1">
    <source>
        <dbReference type="ARBA" id="ARBA00004651"/>
    </source>
</evidence>
<dbReference type="EMBL" id="DTHG01000051">
    <property type="protein sequence ID" value="HGW91727.1"/>
    <property type="molecule type" value="Genomic_DNA"/>
</dbReference>
<dbReference type="Pfam" id="PF03840">
    <property type="entry name" value="SecG"/>
    <property type="match status" value="1"/>
</dbReference>
<dbReference type="GO" id="GO:0043952">
    <property type="term" value="P:protein transport by the Sec complex"/>
    <property type="evidence" value="ECO:0007669"/>
    <property type="project" value="TreeGrafter"/>
</dbReference>
<feature type="transmembrane region" description="Helical" evidence="10">
    <location>
        <begin position="51"/>
        <end position="73"/>
    </location>
</feature>
<dbReference type="GO" id="GO:0065002">
    <property type="term" value="P:intracellular protein transmembrane transport"/>
    <property type="evidence" value="ECO:0007669"/>
    <property type="project" value="TreeGrafter"/>
</dbReference>
<dbReference type="GO" id="GO:0009306">
    <property type="term" value="P:protein secretion"/>
    <property type="evidence" value="ECO:0007669"/>
    <property type="project" value="UniProtKB-UniRule"/>
</dbReference>
<comment type="caution">
    <text evidence="10">Lacks conserved residue(s) required for the propagation of feature annotation.</text>
</comment>
<evidence type="ECO:0000256" key="8">
    <source>
        <dbReference type="ARBA" id="ARBA00023010"/>
    </source>
</evidence>
<comment type="subcellular location">
    <subcellularLocation>
        <location evidence="1 10">Cell membrane</location>
        <topology evidence="1 10">Multi-pass membrane protein</topology>
    </subcellularLocation>
</comment>
<gene>
    <name evidence="11" type="primary">secG</name>
    <name evidence="11" type="ORF">ENV67_04205</name>
</gene>
<accession>A0A7C4YH64</accession>
<evidence type="ECO:0000256" key="10">
    <source>
        <dbReference type="RuleBase" id="RU365087"/>
    </source>
</evidence>
<evidence type="ECO:0000313" key="11">
    <source>
        <dbReference type="EMBL" id="HGW91727.1"/>
    </source>
</evidence>
<comment type="caution">
    <text evidence="11">The sequence shown here is derived from an EMBL/GenBank/DDBJ whole genome shotgun (WGS) entry which is preliminary data.</text>
</comment>
<dbReference type="PANTHER" id="PTHR34182">
    <property type="entry name" value="PROTEIN-EXPORT MEMBRANE PROTEIN SECG"/>
    <property type="match status" value="1"/>
</dbReference>
<dbReference type="InterPro" id="IPR004692">
    <property type="entry name" value="SecG"/>
</dbReference>
<dbReference type="GO" id="GO:0005886">
    <property type="term" value="C:plasma membrane"/>
    <property type="evidence" value="ECO:0007669"/>
    <property type="project" value="UniProtKB-SubCell"/>
</dbReference>
<keyword evidence="4 10" id="KW-1003">Cell membrane</keyword>
<dbReference type="PRINTS" id="PR01651">
    <property type="entry name" value="SECGEXPORT"/>
</dbReference>
<keyword evidence="3 10" id="KW-0813">Transport</keyword>
<keyword evidence="6 10" id="KW-0653">Protein transport</keyword>
<organism evidence="11">
    <name type="scientific">candidate division WOR-3 bacterium</name>
    <dbReference type="NCBI Taxonomy" id="2052148"/>
    <lineage>
        <taxon>Bacteria</taxon>
        <taxon>Bacteria division WOR-3</taxon>
    </lineage>
</organism>
<dbReference type="AlphaFoldDB" id="A0A7C4YH64"/>
<evidence type="ECO:0000256" key="3">
    <source>
        <dbReference type="ARBA" id="ARBA00022448"/>
    </source>
</evidence>
<evidence type="ECO:0000256" key="7">
    <source>
        <dbReference type="ARBA" id="ARBA00022989"/>
    </source>
</evidence>
<dbReference type="PANTHER" id="PTHR34182:SF1">
    <property type="entry name" value="PROTEIN-EXPORT MEMBRANE PROTEIN SECG"/>
    <property type="match status" value="1"/>
</dbReference>
<evidence type="ECO:0000256" key="4">
    <source>
        <dbReference type="ARBA" id="ARBA00022475"/>
    </source>
</evidence>
<evidence type="ECO:0000256" key="5">
    <source>
        <dbReference type="ARBA" id="ARBA00022692"/>
    </source>
</evidence>
<dbReference type="GO" id="GO:0015450">
    <property type="term" value="F:protein-transporting ATPase activity"/>
    <property type="evidence" value="ECO:0007669"/>
    <property type="project" value="UniProtKB-UniRule"/>
</dbReference>
<reference evidence="11" key="1">
    <citation type="journal article" date="2020" name="mSystems">
        <title>Genome- and Community-Level Interaction Insights into Carbon Utilization and Element Cycling Functions of Hydrothermarchaeota in Hydrothermal Sediment.</title>
        <authorList>
            <person name="Zhou Z."/>
            <person name="Liu Y."/>
            <person name="Xu W."/>
            <person name="Pan J."/>
            <person name="Luo Z.H."/>
            <person name="Li M."/>
        </authorList>
    </citation>
    <scope>NUCLEOTIDE SEQUENCE [LARGE SCALE GENOMIC DNA]</scope>
    <source>
        <strain evidence="11">SpSt-780</strain>
    </source>
</reference>
<dbReference type="NCBIfam" id="TIGR00810">
    <property type="entry name" value="secG"/>
    <property type="match status" value="1"/>
</dbReference>
<keyword evidence="5 10" id="KW-0812">Transmembrane</keyword>
<evidence type="ECO:0000256" key="9">
    <source>
        <dbReference type="ARBA" id="ARBA00023136"/>
    </source>
</evidence>
<evidence type="ECO:0000256" key="6">
    <source>
        <dbReference type="ARBA" id="ARBA00022927"/>
    </source>
</evidence>
<sequence>MIGLLMTFHVLISVILIIAVLLQQEHKGGLGGIFGGSTQQYFGARGIDTFLMRVTIIFGTLFFISSILIALTIGSRQKIFKPEVPQKEKPVQQEMPGGE</sequence>
<keyword evidence="7 10" id="KW-1133">Transmembrane helix</keyword>
<name>A0A7C4YH64_UNCW3</name>
<keyword evidence="9 10" id="KW-0472">Membrane</keyword>
<proteinExistence type="inferred from homology"/>
<protein>
    <recommendedName>
        <fullName evidence="10">Protein-export membrane protein SecG</fullName>
    </recommendedName>
</protein>
<evidence type="ECO:0000256" key="2">
    <source>
        <dbReference type="ARBA" id="ARBA00008445"/>
    </source>
</evidence>
<comment type="similarity">
    <text evidence="2 10">Belongs to the SecG family.</text>
</comment>